<dbReference type="SUPFAM" id="SSF81301">
    <property type="entry name" value="Nucleotidyltransferase"/>
    <property type="match status" value="1"/>
</dbReference>
<evidence type="ECO:0000313" key="5">
    <source>
        <dbReference type="Proteomes" id="UP000295132"/>
    </source>
</evidence>
<dbReference type="AlphaFoldDB" id="A0A4R5VIR4"/>
<sequence length="367" mass="43084">MALKGEMHMSLENQQQPFFKSYNIDEGEFNEAGLVWSEVIQIYQDFLEFIPTLKAATSPLLSILQSHPDVHSVRTRVKDPEHLVEKIIRKTISKKKLNRDYKITVGNYRTEVTDLLGIRVLHLYKDQAIHIDEKIRDTWNLHERAKIYFRKGDYNDAEIRKYSEHFDFEEHPAGYRSWHYLIESQITKEMTIAEIQVRTIFEEGWSEVDHQLRYPYDLENELLTKQLMVLNRLAGNADEMVNSIRETKTNLHDLLEERRKQEGIIHDLSNELKELKNELEEVYHKKEIQEEDLNSLRKKIKSLEDSQKKLTYYDFSLAGKGADGGTLPVVEGGDYVNTVKEVEKIQLTSDQLKLHNPLLRGLDTTKQ</sequence>
<evidence type="ECO:0000313" key="4">
    <source>
        <dbReference type="EMBL" id="TDK55966.1"/>
    </source>
</evidence>
<dbReference type="EMBL" id="SMYO01000028">
    <property type="protein sequence ID" value="TDK55966.1"/>
    <property type="molecule type" value="Genomic_DNA"/>
</dbReference>
<accession>A0A4R5VIR4</accession>
<dbReference type="InterPro" id="IPR007685">
    <property type="entry name" value="RelA_SpoT"/>
</dbReference>
<feature type="coiled-coil region" evidence="2">
    <location>
        <begin position="237"/>
        <end position="306"/>
    </location>
</feature>
<dbReference type="Gene3D" id="3.30.460.10">
    <property type="entry name" value="Beta Polymerase, domain 2"/>
    <property type="match status" value="1"/>
</dbReference>
<dbReference type="CDD" id="cd05399">
    <property type="entry name" value="NT_Rel-Spo_like"/>
    <property type="match status" value="1"/>
</dbReference>
<dbReference type="GO" id="GO:0015970">
    <property type="term" value="P:guanosine tetraphosphate biosynthetic process"/>
    <property type="evidence" value="ECO:0007669"/>
    <property type="project" value="UniProtKB-UniPathway"/>
</dbReference>
<evidence type="ECO:0000259" key="3">
    <source>
        <dbReference type="SMART" id="SM00954"/>
    </source>
</evidence>
<name>A0A4R5VIR4_9BACI</name>
<dbReference type="UniPathway" id="UPA00908">
    <property type="reaction ID" value="UER00884"/>
</dbReference>
<feature type="domain" description="RelA/SpoT" evidence="3">
    <location>
        <begin position="75"/>
        <end position="220"/>
    </location>
</feature>
<dbReference type="PANTHER" id="PTHR41773:SF1">
    <property type="entry name" value="RELA_SPOT DOMAIN-CONTAINING PROTEIN"/>
    <property type="match status" value="1"/>
</dbReference>
<evidence type="ECO:0000256" key="2">
    <source>
        <dbReference type="SAM" id="Coils"/>
    </source>
</evidence>
<dbReference type="Proteomes" id="UP000295132">
    <property type="component" value="Unassembled WGS sequence"/>
</dbReference>
<dbReference type="InterPro" id="IPR043519">
    <property type="entry name" value="NT_sf"/>
</dbReference>
<dbReference type="Pfam" id="PF04607">
    <property type="entry name" value="RelA_SpoT"/>
    <property type="match status" value="1"/>
</dbReference>
<evidence type="ECO:0000256" key="1">
    <source>
        <dbReference type="ARBA" id="ARBA00004976"/>
    </source>
</evidence>
<proteinExistence type="predicted"/>
<dbReference type="SMART" id="SM00954">
    <property type="entry name" value="RelA_SpoT"/>
    <property type="match status" value="1"/>
</dbReference>
<organism evidence="4 5">
    <name type="scientific">Bacillus salipaludis</name>
    <dbReference type="NCBI Taxonomy" id="2547811"/>
    <lineage>
        <taxon>Bacteria</taxon>
        <taxon>Bacillati</taxon>
        <taxon>Bacillota</taxon>
        <taxon>Bacilli</taxon>
        <taxon>Bacillales</taxon>
        <taxon>Bacillaceae</taxon>
        <taxon>Bacillus</taxon>
    </lineage>
</organism>
<gene>
    <name evidence="4" type="ORF">E2K98_27765</name>
</gene>
<dbReference type="PANTHER" id="PTHR41773">
    <property type="entry name" value="GTP PYROPHOSPHATASE-RELATED"/>
    <property type="match status" value="1"/>
</dbReference>
<protein>
    <recommendedName>
        <fullName evidence="3">RelA/SpoT domain-containing protein</fullName>
    </recommendedName>
</protein>
<comment type="pathway">
    <text evidence="1">Purine metabolism; ppGpp biosynthesis; ppGpp from GTP: step 1/2.</text>
</comment>
<keyword evidence="2" id="KW-0175">Coiled coil</keyword>
<comment type="caution">
    <text evidence="4">The sequence shown here is derived from an EMBL/GenBank/DDBJ whole genome shotgun (WGS) entry which is preliminary data.</text>
</comment>
<reference evidence="4 5" key="1">
    <citation type="submission" date="2019-03" db="EMBL/GenBank/DDBJ databases">
        <title>Bacillus niacini sp. nov. a Nicotinate-Metabolizing Mesophile Isolated from Soil.</title>
        <authorList>
            <person name="Zhang G."/>
        </authorList>
    </citation>
    <scope>NUCLEOTIDE SEQUENCE [LARGE SCALE GENOMIC DNA]</scope>
    <source>
        <strain evidence="4 5">WN066</strain>
    </source>
</reference>